<organism evidence="1 2">
    <name type="scientific">Natronoglomus mannanivorans</name>
    <dbReference type="NCBI Taxonomy" id="2979990"/>
    <lineage>
        <taxon>Archaea</taxon>
        <taxon>Methanobacteriati</taxon>
        <taxon>Methanobacteriota</taxon>
        <taxon>Stenosarchaea group</taxon>
        <taxon>Halobacteria</taxon>
        <taxon>Halobacteriales</taxon>
        <taxon>Natrialbaceae</taxon>
        <taxon>Natronoglomus</taxon>
    </lineage>
</organism>
<reference evidence="1" key="1">
    <citation type="submission" date="2022-09" db="EMBL/GenBank/DDBJ databases">
        <title>Enrichment on poylsaccharides allowed isolation of novel metabolic and taxonomic groups of Haloarchaea.</title>
        <authorList>
            <person name="Sorokin D.Y."/>
            <person name="Elcheninov A.G."/>
            <person name="Khizhniak T.V."/>
            <person name="Kolganova T.V."/>
            <person name="Kublanov I.V."/>
        </authorList>
    </citation>
    <scope>NUCLEOTIDE SEQUENCE</scope>
    <source>
        <strain evidence="1">AArc-xg1-1</strain>
    </source>
</reference>
<gene>
    <name evidence="1" type="ORF">OB960_18330</name>
</gene>
<dbReference type="RefSeq" id="WP_338005165.1">
    <property type="nucleotide sequence ID" value="NZ_JAOPKA010000014.1"/>
</dbReference>
<comment type="caution">
    <text evidence="1">The sequence shown here is derived from an EMBL/GenBank/DDBJ whole genome shotgun (WGS) entry which is preliminary data.</text>
</comment>
<dbReference type="AlphaFoldDB" id="A0AAP3E365"/>
<name>A0AAP3E365_9EURY</name>
<sequence length="51" mass="5481">MTATTNTDDGIEWYYDPIDDCTHDPIPATIGVGRVPIDCPICGAAGDFIPR</sequence>
<proteinExistence type="predicted"/>
<dbReference type="Proteomes" id="UP001321018">
    <property type="component" value="Unassembled WGS sequence"/>
</dbReference>
<accession>A0AAP3E365</accession>
<evidence type="ECO:0000313" key="1">
    <source>
        <dbReference type="EMBL" id="MCU4743348.1"/>
    </source>
</evidence>
<protein>
    <submittedName>
        <fullName evidence="1">Uncharacterized protein</fullName>
    </submittedName>
</protein>
<evidence type="ECO:0000313" key="2">
    <source>
        <dbReference type="Proteomes" id="UP001321018"/>
    </source>
</evidence>
<dbReference type="EMBL" id="JAOPKA010000014">
    <property type="protein sequence ID" value="MCU4743348.1"/>
    <property type="molecule type" value="Genomic_DNA"/>
</dbReference>